<dbReference type="InterPro" id="IPR000073">
    <property type="entry name" value="AB_hydrolase_1"/>
</dbReference>
<organism evidence="2 3">
    <name type="scientific">Jiella sonneratiae</name>
    <dbReference type="NCBI Taxonomy" id="2816856"/>
    <lineage>
        <taxon>Bacteria</taxon>
        <taxon>Pseudomonadati</taxon>
        <taxon>Pseudomonadota</taxon>
        <taxon>Alphaproteobacteria</taxon>
        <taxon>Hyphomicrobiales</taxon>
        <taxon>Aurantimonadaceae</taxon>
        <taxon>Jiella</taxon>
    </lineage>
</organism>
<dbReference type="EMBL" id="JAFMPY010000003">
    <property type="protein sequence ID" value="MBO0902507.1"/>
    <property type="molecule type" value="Genomic_DNA"/>
</dbReference>
<name>A0ABS3IYM4_9HYPH</name>
<evidence type="ECO:0000313" key="3">
    <source>
        <dbReference type="Proteomes" id="UP000664288"/>
    </source>
</evidence>
<keyword evidence="2" id="KW-0378">Hydrolase</keyword>
<accession>A0ABS3IYM4</accession>
<dbReference type="PRINTS" id="PR00412">
    <property type="entry name" value="EPOXHYDRLASE"/>
</dbReference>
<dbReference type="RefSeq" id="WP_207349159.1">
    <property type="nucleotide sequence ID" value="NZ_JAFMPY010000003.1"/>
</dbReference>
<dbReference type="GO" id="GO:0016787">
    <property type="term" value="F:hydrolase activity"/>
    <property type="evidence" value="ECO:0007669"/>
    <property type="project" value="UniProtKB-KW"/>
</dbReference>
<dbReference type="InterPro" id="IPR000639">
    <property type="entry name" value="Epox_hydrolase-like"/>
</dbReference>
<feature type="domain" description="AB hydrolase-1" evidence="1">
    <location>
        <begin position="22"/>
        <end position="259"/>
    </location>
</feature>
<dbReference type="Pfam" id="PF00561">
    <property type="entry name" value="Abhydrolase_1"/>
    <property type="match status" value="1"/>
</dbReference>
<proteinExistence type="predicted"/>
<dbReference type="PANTHER" id="PTHR43433">
    <property type="entry name" value="HYDROLASE, ALPHA/BETA FOLD FAMILY PROTEIN"/>
    <property type="match status" value="1"/>
</dbReference>
<evidence type="ECO:0000259" key="1">
    <source>
        <dbReference type="Pfam" id="PF00561"/>
    </source>
</evidence>
<dbReference type="PRINTS" id="PR00111">
    <property type="entry name" value="ABHYDROLASE"/>
</dbReference>
<gene>
    <name evidence="2" type="ORF">J1C47_02545</name>
</gene>
<protein>
    <submittedName>
        <fullName evidence="2">Alpha/beta hydrolase</fullName>
    </submittedName>
</protein>
<reference evidence="2 3" key="1">
    <citation type="submission" date="2021-03" db="EMBL/GenBank/DDBJ databases">
        <title>Whole genome sequence of Jiella sp. MQZ13P-4.</title>
        <authorList>
            <person name="Tuo L."/>
        </authorList>
    </citation>
    <scope>NUCLEOTIDE SEQUENCE [LARGE SCALE GENOMIC DNA]</scope>
    <source>
        <strain evidence="2 3">MQZ13P-4</strain>
    </source>
</reference>
<evidence type="ECO:0000313" key="2">
    <source>
        <dbReference type="EMBL" id="MBO0902507.1"/>
    </source>
</evidence>
<dbReference type="InterPro" id="IPR029058">
    <property type="entry name" value="AB_hydrolase_fold"/>
</dbReference>
<sequence length="272" mass="29761">MPVIETKDGVEIFAKDWGEGRPFVLVHGWPLNADMWDHVANELVEHGFRVVAYDRRGFGRSGQPGAGYDYDTLSDDLAAVIDGLGLSDVTLVGFSMGGGEVARYMSRHGGRQVTHAALVSAVTPYLLKDDSNPDGVPPATFDGFVDELKKDRPGFLETFGKQFYGVGMLDWSVSSAYLEWTKQMALQASLRATIKCVDAFGRTDFRADMGSFEVPTLVVHGTSDSTVPFDISGKRAAGMIRSSELVAYDGAPHGLHYTEQDRLVRDLVDFAR</sequence>
<keyword evidence="3" id="KW-1185">Reference proteome</keyword>
<dbReference type="Gene3D" id="3.40.50.1820">
    <property type="entry name" value="alpha/beta hydrolase"/>
    <property type="match status" value="1"/>
</dbReference>
<dbReference type="PANTHER" id="PTHR43433:SF4">
    <property type="entry name" value="NON-HEME CHLOROPEROXIDASE-RELATED"/>
    <property type="match status" value="1"/>
</dbReference>
<dbReference type="Proteomes" id="UP000664288">
    <property type="component" value="Unassembled WGS sequence"/>
</dbReference>
<dbReference type="SUPFAM" id="SSF53474">
    <property type="entry name" value="alpha/beta-Hydrolases"/>
    <property type="match status" value="1"/>
</dbReference>
<comment type="caution">
    <text evidence="2">The sequence shown here is derived from an EMBL/GenBank/DDBJ whole genome shotgun (WGS) entry which is preliminary data.</text>
</comment>
<dbReference type="InterPro" id="IPR050471">
    <property type="entry name" value="AB_hydrolase"/>
</dbReference>